<dbReference type="Gene3D" id="1.10.8.60">
    <property type="match status" value="1"/>
</dbReference>
<dbReference type="Proteomes" id="UP000177942">
    <property type="component" value="Unassembled WGS sequence"/>
</dbReference>
<evidence type="ECO:0000313" key="9">
    <source>
        <dbReference type="Proteomes" id="UP000177942"/>
    </source>
</evidence>
<dbReference type="GO" id="GO:0034605">
    <property type="term" value="P:cellular response to heat"/>
    <property type="evidence" value="ECO:0007669"/>
    <property type="project" value="TreeGrafter"/>
</dbReference>
<feature type="domain" description="Clp ATPase C-terminal" evidence="7">
    <location>
        <begin position="341"/>
        <end position="439"/>
    </location>
</feature>
<evidence type="ECO:0008006" key="10">
    <source>
        <dbReference type="Google" id="ProtNLM"/>
    </source>
</evidence>
<evidence type="ECO:0000259" key="7">
    <source>
        <dbReference type="SMART" id="SM01086"/>
    </source>
</evidence>
<keyword evidence="4" id="KW-0175">Coiled coil</keyword>
<dbReference type="PRINTS" id="PR00300">
    <property type="entry name" value="CLPPROTEASEA"/>
</dbReference>
<evidence type="ECO:0000256" key="2">
    <source>
        <dbReference type="ARBA" id="ARBA00022840"/>
    </source>
</evidence>
<dbReference type="InterPro" id="IPR019489">
    <property type="entry name" value="Clp_ATPase_C"/>
</dbReference>
<reference evidence="8 9" key="1">
    <citation type="journal article" date="2016" name="Nat. Commun.">
        <title>Thousands of microbial genomes shed light on interconnected biogeochemical processes in an aquifer system.</title>
        <authorList>
            <person name="Anantharaman K."/>
            <person name="Brown C.T."/>
            <person name="Hug L.A."/>
            <person name="Sharon I."/>
            <person name="Castelle C.J."/>
            <person name="Probst A.J."/>
            <person name="Thomas B.C."/>
            <person name="Singh A."/>
            <person name="Wilkins M.J."/>
            <person name="Karaoz U."/>
            <person name="Brodie E.L."/>
            <person name="Williams K.H."/>
            <person name="Hubbard S.S."/>
            <person name="Banfield J.F."/>
        </authorList>
    </citation>
    <scope>NUCLEOTIDE SEQUENCE [LARGE SCALE GENOMIC DNA]</scope>
</reference>
<dbReference type="InterPro" id="IPR003593">
    <property type="entry name" value="AAA+_ATPase"/>
</dbReference>
<dbReference type="SMART" id="SM01086">
    <property type="entry name" value="ClpB_D2-small"/>
    <property type="match status" value="1"/>
</dbReference>
<comment type="caution">
    <text evidence="8">The sequence shown here is derived from an EMBL/GenBank/DDBJ whole genome shotgun (WGS) entry which is preliminary data.</text>
</comment>
<sequence length="488" mass="55304">MEKERKLIRLEGGALSAEGQKLKGFLLTEVKGQERAVKDLVRAFEISKAGLRDPNRPIHVALLLGPSGVGKTHLAKMLAKHFFGDPNGLTMVACETFSQPHEIAKLIGSPPGYVRSDEEPLFSQFGIDRYHFEYRVRHEDGFFENNTQLGKLIEQRNRLQKRIAQLAKEGKLGTEVSMRLHRALESIKDQIEELNQSADYLREQAGAKALKDLYAELYDDRKFDLDKHGGYKSIIVFDEIERADPRLHNLLLGIMHEGRVTLANHSVTRFNGSFIFMTSNIGWSEMKATLTGEGIIGFKPKNRSNQGADQLIYEVAREAAEKFFEPAFMGRLDRIIVFRPLDTKTMAEILELQLRDLRGRIMKSDVPIDLIISPDVKNYLIDRAMKYPDQGARLLLKRIEEKLFDTDGLIGFINSGKVMRGDRLHVELEVHDDEAEIVFFNDPNSNSNPDDNPRLKRVDPKLDEADGDTDIDIDTEGEGEDDGDDGKK</sequence>
<feature type="coiled-coil region" evidence="4">
    <location>
        <begin position="149"/>
        <end position="204"/>
    </location>
</feature>
<proteinExistence type="predicted"/>
<keyword evidence="3" id="KW-0143">Chaperone</keyword>
<evidence type="ECO:0000256" key="5">
    <source>
        <dbReference type="SAM" id="MobiDB-lite"/>
    </source>
</evidence>
<dbReference type="GO" id="GO:0005524">
    <property type="term" value="F:ATP binding"/>
    <property type="evidence" value="ECO:0007669"/>
    <property type="project" value="UniProtKB-KW"/>
</dbReference>
<dbReference type="GO" id="GO:0005737">
    <property type="term" value="C:cytoplasm"/>
    <property type="evidence" value="ECO:0007669"/>
    <property type="project" value="TreeGrafter"/>
</dbReference>
<dbReference type="InterPro" id="IPR003959">
    <property type="entry name" value="ATPase_AAA_core"/>
</dbReference>
<gene>
    <name evidence="8" type="ORF">A3A16_03270</name>
</gene>
<dbReference type="PANTHER" id="PTHR11638">
    <property type="entry name" value="ATP-DEPENDENT CLP PROTEASE"/>
    <property type="match status" value="1"/>
</dbReference>
<evidence type="ECO:0000256" key="1">
    <source>
        <dbReference type="ARBA" id="ARBA00022741"/>
    </source>
</evidence>
<name>A0A1G1ZPX5_9BACT</name>
<keyword evidence="2" id="KW-0067">ATP-binding</keyword>
<feature type="compositionally biased region" description="Low complexity" evidence="5">
    <location>
        <begin position="441"/>
        <end position="450"/>
    </location>
</feature>
<dbReference type="Pfam" id="PF10431">
    <property type="entry name" value="ClpB_D2-small"/>
    <property type="match status" value="1"/>
</dbReference>
<dbReference type="SMART" id="SM00382">
    <property type="entry name" value="AAA"/>
    <property type="match status" value="1"/>
</dbReference>
<dbReference type="Pfam" id="PF07724">
    <property type="entry name" value="AAA_2"/>
    <property type="match status" value="2"/>
</dbReference>
<dbReference type="Gene3D" id="3.40.50.300">
    <property type="entry name" value="P-loop containing nucleotide triphosphate hydrolases"/>
    <property type="match status" value="2"/>
</dbReference>
<feature type="compositionally biased region" description="Acidic residues" evidence="5">
    <location>
        <begin position="465"/>
        <end position="488"/>
    </location>
</feature>
<feature type="compositionally biased region" description="Basic and acidic residues" evidence="5">
    <location>
        <begin position="451"/>
        <end position="464"/>
    </location>
</feature>
<dbReference type="InterPro" id="IPR050130">
    <property type="entry name" value="ClpA_ClpB"/>
</dbReference>
<dbReference type="InterPro" id="IPR001270">
    <property type="entry name" value="ClpA/B"/>
</dbReference>
<feature type="domain" description="AAA+ ATPase" evidence="6">
    <location>
        <begin position="57"/>
        <end position="342"/>
    </location>
</feature>
<dbReference type="GO" id="GO:0016887">
    <property type="term" value="F:ATP hydrolysis activity"/>
    <property type="evidence" value="ECO:0007669"/>
    <property type="project" value="InterPro"/>
</dbReference>
<dbReference type="AlphaFoldDB" id="A0A1G1ZPX5"/>
<protein>
    <recommendedName>
        <fullName evidence="10">AAA+ ATPase domain-containing protein</fullName>
    </recommendedName>
</protein>
<evidence type="ECO:0000256" key="4">
    <source>
        <dbReference type="SAM" id="Coils"/>
    </source>
</evidence>
<evidence type="ECO:0000259" key="6">
    <source>
        <dbReference type="SMART" id="SM00382"/>
    </source>
</evidence>
<dbReference type="SUPFAM" id="SSF52540">
    <property type="entry name" value="P-loop containing nucleoside triphosphate hydrolases"/>
    <property type="match status" value="1"/>
</dbReference>
<dbReference type="STRING" id="1798407.A3A16_03270"/>
<evidence type="ECO:0000313" key="8">
    <source>
        <dbReference type="EMBL" id="OGY66226.1"/>
    </source>
</evidence>
<evidence type="ECO:0000256" key="3">
    <source>
        <dbReference type="ARBA" id="ARBA00023186"/>
    </source>
</evidence>
<feature type="region of interest" description="Disordered" evidence="5">
    <location>
        <begin position="439"/>
        <end position="488"/>
    </location>
</feature>
<keyword evidence="1" id="KW-0547">Nucleotide-binding</keyword>
<dbReference type="InterPro" id="IPR027417">
    <property type="entry name" value="P-loop_NTPase"/>
</dbReference>
<dbReference type="EMBL" id="MHJJ01000003">
    <property type="protein sequence ID" value="OGY66226.1"/>
    <property type="molecule type" value="Genomic_DNA"/>
</dbReference>
<accession>A0A1G1ZPX5</accession>
<dbReference type="PANTHER" id="PTHR11638:SF18">
    <property type="entry name" value="HEAT SHOCK PROTEIN 104"/>
    <property type="match status" value="1"/>
</dbReference>
<organism evidence="8 9">
    <name type="scientific">Candidatus Harrisonbacteria bacterium RIFCSPLOWO2_01_FULL_44_18</name>
    <dbReference type="NCBI Taxonomy" id="1798407"/>
    <lineage>
        <taxon>Bacteria</taxon>
        <taxon>Candidatus Harrisoniibacteriota</taxon>
    </lineage>
</organism>